<dbReference type="GO" id="GO:0005925">
    <property type="term" value="C:focal adhesion"/>
    <property type="evidence" value="ECO:0007669"/>
    <property type="project" value="TreeGrafter"/>
</dbReference>
<dbReference type="GO" id="GO:0005178">
    <property type="term" value="F:integrin binding"/>
    <property type="evidence" value="ECO:0007669"/>
    <property type="project" value="TreeGrafter"/>
</dbReference>
<comment type="subcellular location">
    <subcellularLocation>
        <location evidence="1">Membrane</location>
        <topology evidence="1">Single-pass type I membrane protein</topology>
    </subcellularLocation>
</comment>
<dbReference type="InterPro" id="IPR015812">
    <property type="entry name" value="Integrin_bsu"/>
</dbReference>
<sequence>MQLTQVHSLNSASLYYFMLLFQNQDVGTMKRDPYSNEEMKTQLQPQQVRMKMKVPRVRQWLNRLQHDIRSILFRKITPGNICKSIAPAEVVSFNVTVSLKECKTSGDAVVSVGVGGLRDVVALYITPVCGCECEKLENQVLMNNCKLVCGSCVCDQRYTGDICECEIPPELKSADDLVNLCRGRPMDKVCSGRGKCKCGVCECNAPHIMRGHINPYFWLFYLNIHQFGKILRM</sequence>
<dbReference type="InterPro" id="IPR057243">
    <property type="entry name" value="Integrin_I-EGF_CS"/>
</dbReference>
<reference evidence="12" key="1">
    <citation type="submission" date="2016-06" db="UniProtKB">
        <authorList>
            <consortium name="WormBaseParasite"/>
        </authorList>
    </citation>
    <scope>IDENTIFICATION</scope>
</reference>
<keyword evidence="7" id="KW-1015">Disulfide bond</keyword>
<gene>
    <name evidence="10" type="ORF">SBAD_LOCUS1895</name>
</gene>
<evidence type="ECO:0000256" key="8">
    <source>
        <dbReference type="ARBA" id="ARBA00023180"/>
    </source>
</evidence>
<evidence type="ECO:0000259" key="9">
    <source>
        <dbReference type="Pfam" id="PF23105"/>
    </source>
</evidence>
<dbReference type="GO" id="GO:0016477">
    <property type="term" value="P:cell migration"/>
    <property type="evidence" value="ECO:0007669"/>
    <property type="project" value="TreeGrafter"/>
</dbReference>
<dbReference type="EMBL" id="UZAM01006993">
    <property type="protein sequence ID" value="VDO95823.1"/>
    <property type="molecule type" value="Genomic_DNA"/>
</dbReference>
<keyword evidence="6" id="KW-0472">Membrane</keyword>
<organism evidence="12">
    <name type="scientific">Soboliphyme baturini</name>
    <dbReference type="NCBI Taxonomy" id="241478"/>
    <lineage>
        <taxon>Eukaryota</taxon>
        <taxon>Metazoa</taxon>
        <taxon>Ecdysozoa</taxon>
        <taxon>Nematoda</taxon>
        <taxon>Enoplea</taxon>
        <taxon>Dorylaimia</taxon>
        <taxon>Dioctophymatida</taxon>
        <taxon>Dioctophymatoidea</taxon>
        <taxon>Soboliphymatidae</taxon>
        <taxon>Soboliphyme</taxon>
    </lineage>
</organism>
<dbReference type="InterPro" id="IPR057073">
    <property type="entry name" value="EGF_integrin_2"/>
</dbReference>
<evidence type="ECO:0000256" key="2">
    <source>
        <dbReference type="ARBA" id="ARBA00007449"/>
    </source>
</evidence>
<keyword evidence="5" id="KW-0401">Integrin</keyword>
<dbReference type="GO" id="GO:0098609">
    <property type="term" value="P:cell-cell adhesion"/>
    <property type="evidence" value="ECO:0007669"/>
    <property type="project" value="TreeGrafter"/>
</dbReference>
<dbReference type="GO" id="GO:0007160">
    <property type="term" value="P:cell-matrix adhesion"/>
    <property type="evidence" value="ECO:0007669"/>
    <property type="project" value="TreeGrafter"/>
</dbReference>
<evidence type="ECO:0000313" key="11">
    <source>
        <dbReference type="Proteomes" id="UP000270296"/>
    </source>
</evidence>
<keyword evidence="11" id="KW-1185">Reference proteome</keyword>
<dbReference type="GO" id="GO:0007229">
    <property type="term" value="P:integrin-mediated signaling pathway"/>
    <property type="evidence" value="ECO:0007669"/>
    <property type="project" value="UniProtKB-KW"/>
</dbReference>
<evidence type="ECO:0000256" key="6">
    <source>
        <dbReference type="ARBA" id="ARBA00023136"/>
    </source>
</evidence>
<proteinExistence type="inferred from homology"/>
<dbReference type="GO" id="GO:0033627">
    <property type="term" value="P:cell adhesion mediated by integrin"/>
    <property type="evidence" value="ECO:0007669"/>
    <property type="project" value="TreeGrafter"/>
</dbReference>
<accession>A0A183IE51</accession>
<dbReference type="AlphaFoldDB" id="A0A183IE51"/>
<feature type="domain" description="Integrin beta epidermal growth factor-like" evidence="9">
    <location>
        <begin position="179"/>
        <end position="205"/>
    </location>
</feature>
<dbReference type="PANTHER" id="PTHR10082:SF60">
    <property type="entry name" value="INTEGRIN BETA-PS"/>
    <property type="match status" value="1"/>
</dbReference>
<evidence type="ECO:0000256" key="3">
    <source>
        <dbReference type="ARBA" id="ARBA00022729"/>
    </source>
</evidence>
<evidence type="ECO:0000256" key="1">
    <source>
        <dbReference type="ARBA" id="ARBA00004479"/>
    </source>
</evidence>
<keyword evidence="4" id="KW-0677">Repeat</keyword>
<keyword evidence="3" id="KW-0732">Signal</keyword>
<dbReference type="Pfam" id="PF23105">
    <property type="entry name" value="EGF_integrin"/>
    <property type="match status" value="1"/>
</dbReference>
<dbReference type="Gene3D" id="2.10.25.10">
    <property type="entry name" value="Laminin"/>
    <property type="match status" value="1"/>
</dbReference>
<dbReference type="SUPFAM" id="SSF69179">
    <property type="entry name" value="Integrin domains"/>
    <property type="match status" value="1"/>
</dbReference>
<reference evidence="10 11" key="2">
    <citation type="submission" date="2018-11" db="EMBL/GenBank/DDBJ databases">
        <authorList>
            <consortium name="Pathogen Informatics"/>
        </authorList>
    </citation>
    <scope>NUCLEOTIDE SEQUENCE [LARGE SCALE GENOMIC DNA]</scope>
</reference>
<dbReference type="PROSITE" id="PS00243">
    <property type="entry name" value="I_EGF_1"/>
    <property type="match status" value="1"/>
</dbReference>
<dbReference type="PANTHER" id="PTHR10082">
    <property type="entry name" value="INTEGRIN BETA SUBUNIT"/>
    <property type="match status" value="1"/>
</dbReference>
<dbReference type="Gene3D" id="2.60.40.1510">
    <property type="entry name" value="ntegrin, alpha v. Chain A, domain 3"/>
    <property type="match status" value="1"/>
</dbReference>
<comment type="similarity">
    <text evidence="2">Belongs to the integrin beta chain family.</text>
</comment>
<keyword evidence="8" id="KW-0325">Glycoprotein</keyword>
<dbReference type="GO" id="GO:0009986">
    <property type="term" value="C:cell surface"/>
    <property type="evidence" value="ECO:0007669"/>
    <property type="project" value="TreeGrafter"/>
</dbReference>
<protein>
    <submittedName>
        <fullName evidence="12">Integrin beta</fullName>
    </submittedName>
</protein>
<dbReference type="WBParaSite" id="SBAD_0000198501-mRNA-1">
    <property type="protein sequence ID" value="SBAD_0000198501-mRNA-1"/>
    <property type="gene ID" value="SBAD_0000198501"/>
</dbReference>
<evidence type="ECO:0000313" key="10">
    <source>
        <dbReference type="EMBL" id="VDO95823.1"/>
    </source>
</evidence>
<evidence type="ECO:0000256" key="5">
    <source>
        <dbReference type="ARBA" id="ARBA00023037"/>
    </source>
</evidence>
<dbReference type="OrthoDB" id="410592at2759"/>
<evidence type="ECO:0000256" key="4">
    <source>
        <dbReference type="ARBA" id="ARBA00022737"/>
    </source>
</evidence>
<dbReference type="GO" id="GO:0008305">
    <property type="term" value="C:integrin complex"/>
    <property type="evidence" value="ECO:0007669"/>
    <property type="project" value="TreeGrafter"/>
</dbReference>
<dbReference type="Proteomes" id="UP000270296">
    <property type="component" value="Unassembled WGS sequence"/>
</dbReference>
<dbReference type="InterPro" id="IPR032695">
    <property type="entry name" value="Integrin_dom_sf"/>
</dbReference>
<evidence type="ECO:0000256" key="7">
    <source>
        <dbReference type="ARBA" id="ARBA00023157"/>
    </source>
</evidence>
<name>A0A183IE51_9BILA</name>
<evidence type="ECO:0000313" key="12">
    <source>
        <dbReference type="WBParaSite" id="SBAD_0000198501-mRNA-1"/>
    </source>
</evidence>